<organism evidence="9 10">
    <name type="scientific">Stieleria maiorica</name>
    <dbReference type="NCBI Taxonomy" id="2795974"/>
    <lineage>
        <taxon>Bacteria</taxon>
        <taxon>Pseudomonadati</taxon>
        <taxon>Planctomycetota</taxon>
        <taxon>Planctomycetia</taxon>
        <taxon>Pirellulales</taxon>
        <taxon>Pirellulaceae</taxon>
        <taxon>Stieleria</taxon>
    </lineage>
</organism>
<evidence type="ECO:0000313" key="10">
    <source>
        <dbReference type="Proteomes" id="UP000321353"/>
    </source>
</evidence>
<reference evidence="9 10" key="1">
    <citation type="submission" date="2019-02" db="EMBL/GenBank/DDBJ databases">
        <title>Planctomycetal bacteria perform biofilm scaping via a novel small molecule.</title>
        <authorList>
            <person name="Jeske O."/>
            <person name="Boedeker C."/>
            <person name="Wiegand S."/>
            <person name="Breitling P."/>
            <person name="Kallscheuer N."/>
            <person name="Jogler M."/>
            <person name="Rohde M."/>
            <person name="Petersen J."/>
            <person name="Medema M.H."/>
            <person name="Surup F."/>
            <person name="Jogler C."/>
        </authorList>
    </citation>
    <scope>NUCLEOTIDE SEQUENCE [LARGE SCALE GENOMIC DNA]</scope>
    <source>
        <strain evidence="9 10">Mal15</strain>
    </source>
</reference>
<dbReference type="PANTHER" id="PTHR43498">
    <property type="entry name" value="FERREDOXIN:COB-COM HETERODISULFIDE REDUCTASE SUBUNIT A"/>
    <property type="match status" value="1"/>
</dbReference>
<accession>A0A5B9M8K7</accession>
<keyword evidence="4" id="KW-0408">Iron</keyword>
<dbReference type="GO" id="GO:0046872">
    <property type="term" value="F:metal ion binding"/>
    <property type="evidence" value="ECO:0007669"/>
    <property type="project" value="UniProtKB-KW"/>
</dbReference>
<dbReference type="EC" id="4.2.2.12" evidence="9"/>
<proteinExistence type="predicted"/>
<dbReference type="InterPro" id="IPR036188">
    <property type="entry name" value="FAD/NAD-bd_sf"/>
</dbReference>
<keyword evidence="10" id="KW-1185">Reference proteome</keyword>
<evidence type="ECO:0000256" key="2">
    <source>
        <dbReference type="ARBA" id="ARBA00022723"/>
    </source>
</evidence>
<dbReference type="Pfam" id="PF12831">
    <property type="entry name" value="FAD_oxidored"/>
    <property type="match status" value="1"/>
</dbReference>
<evidence type="ECO:0000256" key="5">
    <source>
        <dbReference type="ARBA" id="ARBA00023014"/>
    </source>
</evidence>
<dbReference type="InterPro" id="IPR039650">
    <property type="entry name" value="HdrA-like"/>
</dbReference>
<feature type="domain" description="Golvesin/Xly CBD-like" evidence="8">
    <location>
        <begin position="594"/>
        <end position="719"/>
    </location>
</feature>
<gene>
    <name evidence="9" type="primary">xly_2</name>
    <name evidence="9" type="ORF">Mal15_04280</name>
</gene>
<name>A0A5B9M8K7_9BACT</name>
<evidence type="ECO:0000256" key="3">
    <source>
        <dbReference type="ARBA" id="ARBA00023002"/>
    </source>
</evidence>
<dbReference type="KEGG" id="smam:Mal15_04280"/>
<feature type="region of interest" description="Disordered" evidence="6">
    <location>
        <begin position="728"/>
        <end position="747"/>
    </location>
</feature>
<keyword evidence="3" id="KW-0560">Oxidoreductase</keyword>
<dbReference type="Gene3D" id="3.50.50.60">
    <property type="entry name" value="FAD/NAD(P)-binding domain"/>
    <property type="match status" value="1"/>
</dbReference>
<dbReference type="EMBL" id="CP036264">
    <property type="protein sequence ID" value="QEF96400.1"/>
    <property type="molecule type" value="Genomic_DNA"/>
</dbReference>
<dbReference type="Proteomes" id="UP000321353">
    <property type="component" value="Chromosome"/>
</dbReference>
<dbReference type="PANTHER" id="PTHR43498:SF1">
    <property type="entry name" value="COB--COM HETERODISULFIDE REDUCTASE IRON-SULFUR SUBUNIT A"/>
    <property type="match status" value="1"/>
</dbReference>
<dbReference type="GO" id="GO:0016491">
    <property type="term" value="F:oxidoreductase activity"/>
    <property type="evidence" value="ECO:0007669"/>
    <property type="project" value="UniProtKB-KW"/>
</dbReference>
<evidence type="ECO:0000256" key="7">
    <source>
        <dbReference type="SAM" id="SignalP"/>
    </source>
</evidence>
<keyword evidence="1" id="KW-0004">4Fe-4S</keyword>
<sequence precursor="true">MLRSTAHLPLLLIATLTVATPLSLKCHAQTAATAVQADVCVYGGTSGGVVAAVQVARMGKRVVLVEPGRHLGGMTSGGLSAVDIGDPRSVGGLAREYFTRLVATYGKELNWGQPFRGKGGPATGGAYSIEPHVAEQVFDSMVAEAGVVVLREARLESVRKSNNRIGALVTEDGRSVSATMFIDTTYEGDLMAAAGVSYTLEREGNAKYGEQYNGIHYAAKYAPRTDHPQPGSNGRVPGGQGVWDRDFPLDPYVVKGDPSSGLLPLVSEGAPGNPGDPAPGVMAYCFRLCLTTDASNMLPIEAPENYDPKRYELVARFIEACLENGDELDLRWFSKHDPLPNDKWDFNTATFGGNLPGASWEWPEASYDRRERIAKEIENYHRGLFHFLATDPRVPAKLRKETRRFGLPKDEFTDNGGWPHQIYVREGRRMVSDLVLTEHHTFGREIAPRCIGLGSYGTDVHEIRRIVKDSVVMREGKVASGRGGYGPYDIGYGAIVPKQAECENLLVTFALSASHTAFASIRMEPVLMVTSQSAATAACQAIDANVSVQQVDYDKLRKRLIADGQVLEWKHGKKKPPRRTVNSADLPGIAVDDDEAVYTGHWVQSSGVPPMIGNSYRHDANTDRGKKSATFAPDVSTPGRYEVRLLYTPDPNRSSAVKVVIHSREGMKVVSVNQKQPAMVDGIPRALGVFDFDAGNSGRVIITNEDADGYVNVDGIQLVPIEIAKDERMGKRPSGYVEPPSHRTTQR</sequence>
<evidence type="ECO:0000259" key="8">
    <source>
        <dbReference type="Pfam" id="PF25275"/>
    </source>
</evidence>
<dbReference type="RefSeq" id="WP_147866220.1">
    <property type="nucleotide sequence ID" value="NZ_CP036264.1"/>
</dbReference>
<feature type="chain" id="PRO_5022682380" evidence="7">
    <location>
        <begin position="20"/>
        <end position="747"/>
    </location>
</feature>
<keyword evidence="7" id="KW-0732">Signal</keyword>
<dbReference type="Pfam" id="PF25275">
    <property type="entry name" value="Golvesin_C"/>
    <property type="match status" value="1"/>
</dbReference>
<dbReference type="GO" id="GO:0051539">
    <property type="term" value="F:4 iron, 4 sulfur cluster binding"/>
    <property type="evidence" value="ECO:0007669"/>
    <property type="project" value="UniProtKB-KW"/>
</dbReference>
<keyword evidence="5" id="KW-0411">Iron-sulfur</keyword>
<feature type="signal peptide" evidence="7">
    <location>
        <begin position="1"/>
        <end position="19"/>
    </location>
</feature>
<evidence type="ECO:0000313" key="9">
    <source>
        <dbReference type="EMBL" id="QEF96400.1"/>
    </source>
</evidence>
<evidence type="ECO:0000256" key="6">
    <source>
        <dbReference type="SAM" id="MobiDB-lite"/>
    </source>
</evidence>
<dbReference type="AlphaFoldDB" id="A0A5B9M8K7"/>
<evidence type="ECO:0000256" key="1">
    <source>
        <dbReference type="ARBA" id="ARBA00022485"/>
    </source>
</evidence>
<keyword evidence="2" id="KW-0479">Metal-binding</keyword>
<dbReference type="SUPFAM" id="SSF51905">
    <property type="entry name" value="FAD/NAD(P)-binding domain"/>
    <property type="match status" value="1"/>
</dbReference>
<protein>
    <submittedName>
        <fullName evidence="9">Xanthan lyase</fullName>
        <ecNumber evidence="9">4.2.2.12</ecNumber>
    </submittedName>
</protein>
<dbReference type="GO" id="GO:0047492">
    <property type="term" value="F:xanthan lyase activity"/>
    <property type="evidence" value="ECO:0007669"/>
    <property type="project" value="UniProtKB-EC"/>
</dbReference>
<keyword evidence="9" id="KW-0456">Lyase</keyword>
<dbReference type="InterPro" id="IPR033803">
    <property type="entry name" value="CBD-like_Golvesin-Xly"/>
</dbReference>
<evidence type="ECO:0000256" key="4">
    <source>
        <dbReference type="ARBA" id="ARBA00023004"/>
    </source>
</evidence>